<evidence type="ECO:0000313" key="1">
    <source>
        <dbReference type="EMBL" id="DAE13273.1"/>
    </source>
</evidence>
<proteinExistence type="predicted"/>
<protein>
    <submittedName>
        <fullName evidence="1">Uncharacterized protein</fullName>
    </submittedName>
</protein>
<name>A0A8S5Q360_9CAUD</name>
<accession>A0A8S5Q360</accession>
<sequence>MGVASVDKEGKFASFNGATMANLVEAFNSFEAFLKPMGLSLKDATNYSKALDPYRTVNGELRKDKTYLNNNGEWVRVSEDGTEETVEGSIINAKGNVIVNA</sequence>
<reference evidence="1" key="1">
    <citation type="journal article" date="2021" name="Proc. Natl. Acad. Sci. U.S.A.">
        <title>A Catalog of Tens of Thousands of Viruses from Human Metagenomes Reveals Hidden Associations with Chronic Diseases.</title>
        <authorList>
            <person name="Tisza M.J."/>
            <person name="Buck C.B."/>
        </authorList>
    </citation>
    <scope>NUCLEOTIDE SEQUENCE</scope>
    <source>
        <strain evidence="1">CtLqe90</strain>
    </source>
</reference>
<organism evidence="1">
    <name type="scientific">Siphoviridae sp. ctLqe90</name>
    <dbReference type="NCBI Taxonomy" id="2825456"/>
    <lineage>
        <taxon>Viruses</taxon>
        <taxon>Duplodnaviria</taxon>
        <taxon>Heunggongvirae</taxon>
        <taxon>Uroviricota</taxon>
        <taxon>Caudoviricetes</taxon>
    </lineage>
</organism>
<dbReference type="EMBL" id="BK015564">
    <property type="protein sequence ID" value="DAE13273.1"/>
    <property type="molecule type" value="Genomic_DNA"/>
</dbReference>